<feature type="chain" id="PRO_5018050206" description="C1q domain-containing protein" evidence="1">
    <location>
        <begin position="19"/>
        <end position="197"/>
    </location>
</feature>
<name>A0A3G8XGR2_9FLAO</name>
<feature type="signal peptide" evidence="1">
    <location>
        <begin position="1"/>
        <end position="18"/>
    </location>
</feature>
<proteinExistence type="predicted"/>
<dbReference type="AlphaFoldDB" id="A0A3G8XGR2"/>
<dbReference type="OrthoDB" id="1345111at2"/>
<keyword evidence="3" id="KW-1185">Reference proteome</keyword>
<dbReference type="SUPFAM" id="SSF49842">
    <property type="entry name" value="TNF-like"/>
    <property type="match status" value="1"/>
</dbReference>
<dbReference type="InterPro" id="IPR008983">
    <property type="entry name" value="Tumour_necrosis_fac-like_dom"/>
</dbReference>
<organism evidence="2 3">
    <name type="scientific">Kaistella carnis</name>
    <dbReference type="NCBI Taxonomy" id="1241979"/>
    <lineage>
        <taxon>Bacteria</taxon>
        <taxon>Pseudomonadati</taxon>
        <taxon>Bacteroidota</taxon>
        <taxon>Flavobacteriia</taxon>
        <taxon>Flavobacteriales</taxon>
        <taxon>Weeksellaceae</taxon>
        <taxon>Chryseobacterium group</taxon>
        <taxon>Kaistella</taxon>
    </lineage>
</organism>
<dbReference type="KEGG" id="ccas:EIB73_01110"/>
<reference evidence="3" key="1">
    <citation type="submission" date="2018-11" db="EMBL/GenBank/DDBJ databases">
        <title>Proposal to divide the Flavobacteriaceae and reorganize its genera based on Amino Acid Identity values calculated from whole genome sequences.</title>
        <authorList>
            <person name="Nicholson A.C."/>
            <person name="Gulvik C.A."/>
            <person name="Whitney A.M."/>
            <person name="Humrighouse B.W."/>
            <person name="Bell M."/>
            <person name="Holmes B."/>
            <person name="Steigerwalt A.G."/>
            <person name="Villarma A."/>
            <person name="Sheth M."/>
            <person name="Batra D."/>
            <person name="Pryor J."/>
            <person name="Bernardet J.-F."/>
            <person name="Hugo C."/>
            <person name="Kampfer P."/>
            <person name="Newman J.D."/>
            <person name="McQuiston J.R."/>
        </authorList>
    </citation>
    <scope>NUCLEOTIDE SEQUENCE [LARGE SCALE GENOMIC DNA]</scope>
    <source>
        <strain evidence="3">G0081</strain>
    </source>
</reference>
<accession>A0A3G8XGR2</accession>
<sequence length="197" mass="21831">MRKIYTMVLLVSIGLLQAQVGINTDDPQSTLDVNGDVIIRTVEVAAPNSNYDFLVHNNSTNEVQKVNGNFSMTGVNTTLAKAVERNGVTLLSATGFAGWQKINFDPANVKIDSGGNFTASNDFYTVPSNGIYRINYDFRYGNGVLLSVLNFSGTPSIGILKHTGGSYTVLDEKKIQWYQYSPFGKCDADRHQYRWRI</sequence>
<dbReference type="RefSeq" id="WP_125021816.1">
    <property type="nucleotide sequence ID" value="NZ_CP034159.1"/>
</dbReference>
<evidence type="ECO:0000256" key="1">
    <source>
        <dbReference type="SAM" id="SignalP"/>
    </source>
</evidence>
<evidence type="ECO:0000313" key="3">
    <source>
        <dbReference type="Proteomes" id="UP000270185"/>
    </source>
</evidence>
<dbReference type="Proteomes" id="UP000270185">
    <property type="component" value="Chromosome"/>
</dbReference>
<gene>
    <name evidence="2" type="ORF">EIB73_01110</name>
</gene>
<evidence type="ECO:0000313" key="2">
    <source>
        <dbReference type="EMBL" id="AZI31858.1"/>
    </source>
</evidence>
<keyword evidence="1" id="KW-0732">Signal</keyword>
<evidence type="ECO:0008006" key="4">
    <source>
        <dbReference type="Google" id="ProtNLM"/>
    </source>
</evidence>
<dbReference type="EMBL" id="CP034159">
    <property type="protein sequence ID" value="AZI31858.1"/>
    <property type="molecule type" value="Genomic_DNA"/>
</dbReference>
<protein>
    <recommendedName>
        <fullName evidence="4">C1q domain-containing protein</fullName>
    </recommendedName>
</protein>